<dbReference type="Proteomes" id="UP001430953">
    <property type="component" value="Unassembled WGS sequence"/>
</dbReference>
<evidence type="ECO:0000313" key="1">
    <source>
        <dbReference type="EMBL" id="KAL0114331.1"/>
    </source>
</evidence>
<dbReference type="EMBL" id="JADYXP020000011">
    <property type="protein sequence ID" value="KAL0114331.1"/>
    <property type="molecule type" value="Genomic_DNA"/>
</dbReference>
<sequence length="78" mass="8995">MRVVEIDGHRAIYSGNGSTMNSSENNYLVIAAKIVWPTRGLIQAWKKKKKRKKRELSSNLKKQHATLLLRWFKNTGVV</sequence>
<comment type="caution">
    <text evidence="1">The sequence shown here is derived from an EMBL/GenBank/DDBJ whole genome shotgun (WGS) entry which is preliminary data.</text>
</comment>
<gene>
    <name evidence="1" type="ORF">PUN28_011529</name>
</gene>
<dbReference type="AlphaFoldDB" id="A0AAW2FIX7"/>
<accession>A0AAW2FIX7</accession>
<protein>
    <submittedName>
        <fullName evidence="1">Uncharacterized protein</fullName>
    </submittedName>
</protein>
<keyword evidence="2" id="KW-1185">Reference proteome</keyword>
<proteinExistence type="predicted"/>
<evidence type="ECO:0000313" key="2">
    <source>
        <dbReference type="Proteomes" id="UP001430953"/>
    </source>
</evidence>
<organism evidence="1 2">
    <name type="scientific">Cardiocondyla obscurior</name>
    <dbReference type="NCBI Taxonomy" id="286306"/>
    <lineage>
        <taxon>Eukaryota</taxon>
        <taxon>Metazoa</taxon>
        <taxon>Ecdysozoa</taxon>
        <taxon>Arthropoda</taxon>
        <taxon>Hexapoda</taxon>
        <taxon>Insecta</taxon>
        <taxon>Pterygota</taxon>
        <taxon>Neoptera</taxon>
        <taxon>Endopterygota</taxon>
        <taxon>Hymenoptera</taxon>
        <taxon>Apocrita</taxon>
        <taxon>Aculeata</taxon>
        <taxon>Formicoidea</taxon>
        <taxon>Formicidae</taxon>
        <taxon>Myrmicinae</taxon>
        <taxon>Cardiocondyla</taxon>
    </lineage>
</organism>
<reference evidence="1 2" key="1">
    <citation type="submission" date="2023-03" db="EMBL/GenBank/DDBJ databases">
        <title>High recombination rates correlate with genetic variation in Cardiocondyla obscurior ants.</title>
        <authorList>
            <person name="Errbii M."/>
        </authorList>
    </citation>
    <scope>NUCLEOTIDE SEQUENCE [LARGE SCALE GENOMIC DNA]</scope>
    <source>
        <strain evidence="1">Alpha-2009</strain>
        <tissue evidence="1">Whole body</tissue>
    </source>
</reference>
<name>A0AAW2FIX7_9HYME</name>